<dbReference type="GeneID" id="77729825"/>
<organism evidence="2 3">
    <name type="scientific">Dioszegia hungarica</name>
    <dbReference type="NCBI Taxonomy" id="4972"/>
    <lineage>
        <taxon>Eukaryota</taxon>
        <taxon>Fungi</taxon>
        <taxon>Dikarya</taxon>
        <taxon>Basidiomycota</taxon>
        <taxon>Agaricomycotina</taxon>
        <taxon>Tremellomycetes</taxon>
        <taxon>Tremellales</taxon>
        <taxon>Bulleribasidiaceae</taxon>
        <taxon>Dioszegia</taxon>
    </lineage>
</organism>
<evidence type="ECO:0000313" key="2">
    <source>
        <dbReference type="EMBL" id="KAI9639197.1"/>
    </source>
</evidence>
<dbReference type="PANTHER" id="PTHR28283:SF1">
    <property type="entry name" value="3',5'-CYCLIC-NUCLEOTIDE PHOSPHODIESTERASE 1"/>
    <property type="match status" value="1"/>
</dbReference>
<protein>
    <recommendedName>
        <fullName evidence="4">3',5'-cyclic-nucleotide phosphodiesterase</fullName>
    </recommendedName>
</protein>
<dbReference type="PANTHER" id="PTHR28283">
    <property type="entry name" value="3',5'-CYCLIC-NUCLEOTIDE PHOSPHODIESTERASE 1"/>
    <property type="match status" value="1"/>
</dbReference>
<keyword evidence="3" id="KW-1185">Reference proteome</keyword>
<dbReference type="Gene3D" id="3.60.15.10">
    <property type="entry name" value="Ribonuclease Z/Hydroxyacylglutathione hydrolase-like"/>
    <property type="match status" value="1"/>
</dbReference>
<proteinExistence type="predicted"/>
<gene>
    <name evidence="2" type="ORF">MKK02DRAFT_39488</name>
</gene>
<dbReference type="InterPro" id="IPR036866">
    <property type="entry name" value="RibonucZ/Hydroxyglut_hydro"/>
</dbReference>
<comment type="caution">
    <text evidence="2">The sequence shown here is derived from an EMBL/GenBank/DDBJ whole genome shotgun (WGS) entry which is preliminary data.</text>
</comment>
<sequence length="193" mass="20473">MEREPAFEMVVLGSGGGPLETDCSGYLLKPYRATWEDGFVALEGGSGIGALVNLLAYKDSSDLFPTLRFPDTHNTPILKAAYVFSHLSCYLLTHAHLDHSLSLIMLTGSLPPRFASGPDLSSLPHAMAPTDLRSTAGPSAPRPPVYGTRETLERLASAYQGGLWPELASWAGEASQSGAVPDISKATGVVFTP</sequence>
<dbReference type="RefSeq" id="XP_052948974.1">
    <property type="nucleotide sequence ID" value="XM_053090620.1"/>
</dbReference>
<dbReference type="GO" id="GO:0004115">
    <property type="term" value="F:3',5'-cyclic-AMP phosphodiesterase activity"/>
    <property type="evidence" value="ECO:0007669"/>
    <property type="project" value="InterPro"/>
</dbReference>
<dbReference type="SUPFAM" id="SSF56281">
    <property type="entry name" value="Metallo-hydrolase/oxidoreductase"/>
    <property type="match status" value="1"/>
</dbReference>
<evidence type="ECO:0000256" key="1">
    <source>
        <dbReference type="SAM" id="MobiDB-lite"/>
    </source>
</evidence>
<dbReference type="GO" id="GO:1902660">
    <property type="term" value="P:negative regulation of glucose mediated signaling pathway"/>
    <property type="evidence" value="ECO:0007669"/>
    <property type="project" value="TreeGrafter"/>
</dbReference>
<reference evidence="2" key="1">
    <citation type="journal article" date="2022" name="G3 (Bethesda)">
        <title>High quality genome of the basidiomycete yeast Dioszegia hungarica PDD-24b-2 isolated from cloud water.</title>
        <authorList>
            <person name="Jarrige D."/>
            <person name="Haridas S."/>
            <person name="Bleykasten-Grosshans C."/>
            <person name="Joly M."/>
            <person name="Nadalig T."/>
            <person name="Sancelme M."/>
            <person name="Vuilleumier S."/>
            <person name="Grigoriev I.V."/>
            <person name="Amato P."/>
            <person name="Bringel F."/>
        </authorList>
    </citation>
    <scope>NUCLEOTIDE SEQUENCE</scope>
    <source>
        <strain evidence="2">PDD-24b-2</strain>
    </source>
</reference>
<dbReference type="GO" id="GO:0006198">
    <property type="term" value="P:cAMP catabolic process"/>
    <property type="evidence" value="ECO:0007669"/>
    <property type="project" value="InterPro"/>
</dbReference>
<evidence type="ECO:0008006" key="4">
    <source>
        <dbReference type="Google" id="ProtNLM"/>
    </source>
</evidence>
<dbReference type="GO" id="GO:0047555">
    <property type="term" value="F:3',5'-cyclic-GMP phosphodiesterase activity"/>
    <property type="evidence" value="ECO:0007669"/>
    <property type="project" value="TreeGrafter"/>
</dbReference>
<feature type="region of interest" description="Disordered" evidence="1">
    <location>
        <begin position="126"/>
        <end position="145"/>
    </location>
</feature>
<name>A0AA38HDL7_9TREE</name>
<dbReference type="InterPro" id="IPR000396">
    <property type="entry name" value="Pdiesterase2"/>
</dbReference>
<dbReference type="EMBL" id="JAKWFO010000001">
    <property type="protein sequence ID" value="KAI9639197.1"/>
    <property type="molecule type" value="Genomic_DNA"/>
</dbReference>
<dbReference type="Proteomes" id="UP001164286">
    <property type="component" value="Unassembled WGS sequence"/>
</dbReference>
<accession>A0AA38HDL7</accession>
<dbReference type="AlphaFoldDB" id="A0AA38HDL7"/>
<dbReference type="Pfam" id="PF02112">
    <property type="entry name" value="PDEase_II"/>
    <property type="match status" value="1"/>
</dbReference>
<evidence type="ECO:0000313" key="3">
    <source>
        <dbReference type="Proteomes" id="UP001164286"/>
    </source>
</evidence>